<keyword evidence="11" id="KW-1185">Reference proteome</keyword>
<comment type="caution">
    <text evidence="10">The sequence shown here is derived from an EMBL/GenBank/DDBJ whole genome shotgun (WGS) entry which is preliminary data.</text>
</comment>
<keyword evidence="7" id="KW-0675">Receptor</keyword>
<evidence type="ECO:0000256" key="3">
    <source>
        <dbReference type="ARBA" id="ARBA00022475"/>
    </source>
</evidence>
<keyword evidence="5 8" id="KW-1133">Transmembrane helix</keyword>
<dbReference type="PRINTS" id="PR00237">
    <property type="entry name" value="GPCRRHODOPSN"/>
</dbReference>
<keyword evidence="7" id="KW-0807">Transducer</keyword>
<comment type="subcellular location">
    <subcellularLocation>
        <location evidence="1">Cell membrane</location>
        <topology evidence="1">Multi-pass membrane protein</topology>
    </subcellularLocation>
</comment>
<feature type="transmembrane region" description="Helical" evidence="8">
    <location>
        <begin position="148"/>
        <end position="168"/>
    </location>
</feature>
<dbReference type="CDD" id="cd00637">
    <property type="entry name" value="7tm_classA_rhodopsin-like"/>
    <property type="match status" value="1"/>
</dbReference>
<proteinExistence type="inferred from homology"/>
<evidence type="ECO:0000313" key="11">
    <source>
        <dbReference type="Proteomes" id="UP001233999"/>
    </source>
</evidence>
<evidence type="ECO:0000256" key="7">
    <source>
        <dbReference type="RuleBase" id="RU000688"/>
    </source>
</evidence>
<feature type="transmembrane region" description="Helical" evidence="8">
    <location>
        <begin position="105"/>
        <end position="127"/>
    </location>
</feature>
<evidence type="ECO:0000256" key="1">
    <source>
        <dbReference type="ARBA" id="ARBA00004651"/>
    </source>
</evidence>
<feature type="non-terminal residue" evidence="10">
    <location>
        <position position="347"/>
    </location>
</feature>
<protein>
    <recommendedName>
        <fullName evidence="9">G-protein coupled receptors family 1 profile domain-containing protein</fullName>
    </recommendedName>
</protein>
<reference evidence="10" key="1">
    <citation type="journal article" date="2023" name="IScience">
        <title>Live-bearing cockroach genome reveals convergent evolutionary mechanisms linked to viviparity in insects and beyond.</title>
        <authorList>
            <person name="Fouks B."/>
            <person name="Harrison M.C."/>
            <person name="Mikhailova A.A."/>
            <person name="Marchal E."/>
            <person name="English S."/>
            <person name="Carruthers M."/>
            <person name="Jennings E.C."/>
            <person name="Chiamaka E.L."/>
            <person name="Frigard R.A."/>
            <person name="Pippel M."/>
            <person name="Attardo G.M."/>
            <person name="Benoit J.B."/>
            <person name="Bornberg-Bauer E."/>
            <person name="Tobe S.S."/>
        </authorList>
    </citation>
    <scope>NUCLEOTIDE SEQUENCE</scope>
    <source>
        <strain evidence="10">Stay&amp;Tobe</strain>
    </source>
</reference>
<dbReference type="EMBL" id="JASPKZ010007261">
    <property type="protein sequence ID" value="KAJ9585557.1"/>
    <property type="molecule type" value="Genomic_DNA"/>
</dbReference>
<feature type="transmembrane region" description="Helical" evidence="8">
    <location>
        <begin position="19"/>
        <end position="45"/>
    </location>
</feature>
<evidence type="ECO:0000256" key="4">
    <source>
        <dbReference type="ARBA" id="ARBA00022692"/>
    </source>
</evidence>
<keyword evidence="4 7" id="KW-0812">Transmembrane</keyword>
<reference evidence="10" key="2">
    <citation type="submission" date="2023-05" db="EMBL/GenBank/DDBJ databases">
        <authorList>
            <person name="Fouks B."/>
        </authorList>
    </citation>
    <scope>NUCLEOTIDE SEQUENCE</scope>
    <source>
        <strain evidence="10">Stay&amp;Tobe</strain>
        <tissue evidence="10">Testes</tissue>
    </source>
</reference>
<evidence type="ECO:0000256" key="2">
    <source>
        <dbReference type="ARBA" id="ARBA00010663"/>
    </source>
</evidence>
<dbReference type="SMART" id="SM01381">
    <property type="entry name" value="7TM_GPCR_Srsx"/>
    <property type="match status" value="1"/>
</dbReference>
<keyword evidence="6 8" id="KW-0472">Membrane</keyword>
<dbReference type="PROSITE" id="PS50262">
    <property type="entry name" value="G_PROTEIN_RECEP_F1_2"/>
    <property type="match status" value="1"/>
</dbReference>
<dbReference type="Pfam" id="PF00001">
    <property type="entry name" value="7tm_1"/>
    <property type="match status" value="1"/>
</dbReference>
<feature type="transmembrane region" description="Helical" evidence="8">
    <location>
        <begin position="66"/>
        <end position="85"/>
    </location>
</feature>
<feature type="transmembrane region" description="Helical" evidence="8">
    <location>
        <begin position="188"/>
        <end position="207"/>
    </location>
</feature>
<comment type="similarity">
    <text evidence="2 7">Belongs to the G-protein coupled receptor 1 family.</text>
</comment>
<feature type="transmembrane region" description="Helical" evidence="8">
    <location>
        <begin position="250"/>
        <end position="271"/>
    </location>
</feature>
<evidence type="ECO:0000256" key="5">
    <source>
        <dbReference type="ARBA" id="ARBA00022989"/>
    </source>
</evidence>
<dbReference type="SUPFAM" id="SSF81321">
    <property type="entry name" value="Family A G protein-coupled receptor-like"/>
    <property type="match status" value="1"/>
</dbReference>
<accession>A0AAD7ZSY7</accession>
<gene>
    <name evidence="10" type="ORF">L9F63_002647</name>
</gene>
<keyword evidence="7" id="KW-0297">G-protein coupled receptor</keyword>
<dbReference type="GO" id="GO:0004930">
    <property type="term" value="F:G protein-coupled receptor activity"/>
    <property type="evidence" value="ECO:0007669"/>
    <property type="project" value="UniProtKB-KW"/>
</dbReference>
<dbReference type="Gene3D" id="1.20.1070.10">
    <property type="entry name" value="Rhodopsin 7-helix transmembrane proteins"/>
    <property type="match status" value="1"/>
</dbReference>
<evidence type="ECO:0000313" key="10">
    <source>
        <dbReference type="EMBL" id="KAJ9585557.1"/>
    </source>
</evidence>
<dbReference type="GO" id="GO:0005886">
    <property type="term" value="C:plasma membrane"/>
    <property type="evidence" value="ECO:0007669"/>
    <property type="project" value="UniProtKB-SubCell"/>
</dbReference>
<dbReference type="AlphaFoldDB" id="A0AAD7ZSY7"/>
<evidence type="ECO:0000259" key="9">
    <source>
        <dbReference type="PROSITE" id="PS50262"/>
    </source>
</evidence>
<feature type="transmembrane region" description="Helical" evidence="8">
    <location>
        <begin position="283"/>
        <end position="303"/>
    </location>
</feature>
<feature type="domain" description="G-protein coupled receptors family 1 profile" evidence="9">
    <location>
        <begin position="36"/>
        <end position="303"/>
    </location>
</feature>
<evidence type="ECO:0000256" key="8">
    <source>
        <dbReference type="SAM" id="Phobius"/>
    </source>
</evidence>
<dbReference type="PROSITE" id="PS00237">
    <property type="entry name" value="G_PROTEIN_RECEP_F1_1"/>
    <property type="match status" value="1"/>
</dbReference>
<organism evidence="10 11">
    <name type="scientific">Diploptera punctata</name>
    <name type="common">Pacific beetle cockroach</name>
    <dbReference type="NCBI Taxonomy" id="6984"/>
    <lineage>
        <taxon>Eukaryota</taxon>
        <taxon>Metazoa</taxon>
        <taxon>Ecdysozoa</taxon>
        <taxon>Arthropoda</taxon>
        <taxon>Hexapoda</taxon>
        <taxon>Insecta</taxon>
        <taxon>Pterygota</taxon>
        <taxon>Neoptera</taxon>
        <taxon>Polyneoptera</taxon>
        <taxon>Dictyoptera</taxon>
        <taxon>Blattodea</taxon>
        <taxon>Blaberoidea</taxon>
        <taxon>Blaberidae</taxon>
        <taxon>Diplopterinae</taxon>
        <taxon>Diploptera</taxon>
    </lineage>
</organism>
<dbReference type="InterPro" id="IPR000276">
    <property type="entry name" value="GPCR_Rhodpsn"/>
</dbReference>
<evidence type="ECO:0000256" key="6">
    <source>
        <dbReference type="ARBA" id="ARBA00023136"/>
    </source>
</evidence>
<sequence length="347" mass="39242">VVECLDQDTGERIEEKYVIAIRAAMDTIIVLFIICSNALIVLAIARHRRHGKKLEHSALSSASVRFALNLAVSDLLVGVSTTYYLSSKYLCSLVIALSHLKYLCLFMFVMIVCAHAASAYTIVAIAIDRYIAVVHALRYRELMSTRTSRVMVAVVWIFSICISTPIMYWNKWSSSKTCDEGLVVPLQYLPIVSILSHIIIMGIVGGFHRRIHHEALASDERKRSRASRATALTFQESKMGHKFRSKSAKVLLLVTGCYIICWTPITVIFFIRGYAVANPLIDVLYNYFFTFLNINYVFNPIVYSWMNPTIRTAIVELFYVFTCKKKALRDIANQSAFPSVSTVYSVT</sequence>
<name>A0AAD7ZSY7_DIPPU</name>
<dbReference type="Proteomes" id="UP001233999">
    <property type="component" value="Unassembled WGS sequence"/>
</dbReference>
<dbReference type="InterPro" id="IPR017452">
    <property type="entry name" value="GPCR_Rhodpsn_7TM"/>
</dbReference>
<keyword evidence="3" id="KW-1003">Cell membrane</keyword>
<dbReference type="PANTHER" id="PTHR22750">
    <property type="entry name" value="G-PROTEIN COUPLED RECEPTOR"/>
    <property type="match status" value="1"/>
</dbReference>